<keyword evidence="2" id="KW-0560">Oxidoreductase</keyword>
<dbReference type="InterPro" id="IPR037151">
    <property type="entry name" value="AlkB-like_sf"/>
</dbReference>
<accession>A0A9W9Y957</accession>
<dbReference type="GO" id="GO:0006631">
    <property type="term" value="P:fatty acid metabolic process"/>
    <property type="evidence" value="ECO:0007669"/>
    <property type="project" value="TreeGrafter"/>
</dbReference>
<dbReference type="Gene3D" id="2.60.120.590">
    <property type="entry name" value="Alpha-ketoglutarate-dependent dioxygenase AlkB-like"/>
    <property type="match status" value="1"/>
</dbReference>
<evidence type="ECO:0000313" key="2">
    <source>
        <dbReference type="EMBL" id="KAJ7325360.1"/>
    </source>
</evidence>
<dbReference type="InterPro" id="IPR032870">
    <property type="entry name" value="ALKBH7-like"/>
</dbReference>
<gene>
    <name evidence="2" type="primary">ALKBH7</name>
    <name evidence="2" type="ORF">OS493_029909</name>
</gene>
<dbReference type="SUPFAM" id="SSF51197">
    <property type="entry name" value="Clavaminate synthase-like"/>
    <property type="match status" value="1"/>
</dbReference>
<sequence length="242" mass="28226">MADKVANFCKSLSSSRFSSINAKSVRYFSRYLSSRASNLTEKESRISFITDSCSVEERENVQDLVDGNLEVREDFISEQEESLLLKEVEPYLKRQKYQYDHWDDAIHGYRETEKSRWSQECLLIFQRIQDAGFKSNLELLPHVHVLDLDKTGYIKPHIDSIKFCGAVISGLSLISPSVMRFKHEKLCNVKVDALLRPRSLYIIRDAVRFQFTHEILREDESVWKGEAVSRDRRISLVLRCQP</sequence>
<evidence type="ECO:0000313" key="3">
    <source>
        <dbReference type="Proteomes" id="UP001163046"/>
    </source>
</evidence>
<dbReference type="OrthoDB" id="28127at2759"/>
<organism evidence="2 3">
    <name type="scientific">Desmophyllum pertusum</name>
    <dbReference type="NCBI Taxonomy" id="174260"/>
    <lineage>
        <taxon>Eukaryota</taxon>
        <taxon>Metazoa</taxon>
        <taxon>Cnidaria</taxon>
        <taxon>Anthozoa</taxon>
        <taxon>Hexacorallia</taxon>
        <taxon>Scleractinia</taxon>
        <taxon>Caryophylliina</taxon>
        <taxon>Caryophylliidae</taxon>
        <taxon>Desmophyllum</taxon>
    </lineage>
</organism>
<comment type="caution">
    <text evidence="2">The sequence shown here is derived from an EMBL/GenBank/DDBJ whole genome shotgun (WGS) entry which is preliminary data.</text>
</comment>
<name>A0A9W9Y957_9CNID</name>
<comment type="cofactor">
    <cofactor evidence="1">
        <name>Fe(2+)</name>
        <dbReference type="ChEBI" id="CHEBI:29033"/>
    </cofactor>
</comment>
<dbReference type="Proteomes" id="UP001163046">
    <property type="component" value="Unassembled WGS sequence"/>
</dbReference>
<keyword evidence="3" id="KW-1185">Reference proteome</keyword>
<dbReference type="GO" id="GO:0005759">
    <property type="term" value="C:mitochondrial matrix"/>
    <property type="evidence" value="ECO:0007669"/>
    <property type="project" value="TreeGrafter"/>
</dbReference>
<protein>
    <submittedName>
        <fullName evidence="2">Alpha-ketoglutarate-dependent dioxygenase alkB 7, mitochondrial</fullName>
    </submittedName>
</protein>
<dbReference type="PANTHER" id="PTHR21052:SF0">
    <property type="entry name" value="ALPHA-KETOGLUTARATE-DEPENDENT DIOXYGENASE ALKB HOMOLOG 7, MITOCHONDRIAL"/>
    <property type="match status" value="1"/>
</dbReference>
<dbReference type="GO" id="GO:0051213">
    <property type="term" value="F:dioxygenase activity"/>
    <property type="evidence" value="ECO:0007669"/>
    <property type="project" value="UniProtKB-KW"/>
</dbReference>
<reference evidence="2" key="1">
    <citation type="submission" date="2023-01" db="EMBL/GenBank/DDBJ databases">
        <title>Genome assembly of the deep-sea coral Lophelia pertusa.</title>
        <authorList>
            <person name="Herrera S."/>
            <person name="Cordes E."/>
        </authorList>
    </citation>
    <scope>NUCLEOTIDE SEQUENCE</scope>
    <source>
        <strain evidence="2">USNM1676648</strain>
        <tissue evidence="2">Polyp</tissue>
    </source>
</reference>
<dbReference type="EMBL" id="MU827808">
    <property type="protein sequence ID" value="KAJ7325360.1"/>
    <property type="molecule type" value="Genomic_DNA"/>
</dbReference>
<dbReference type="GO" id="GO:0006974">
    <property type="term" value="P:DNA damage response"/>
    <property type="evidence" value="ECO:0007669"/>
    <property type="project" value="InterPro"/>
</dbReference>
<proteinExistence type="predicted"/>
<keyword evidence="2" id="KW-0223">Dioxygenase</keyword>
<evidence type="ECO:0000256" key="1">
    <source>
        <dbReference type="ARBA" id="ARBA00001954"/>
    </source>
</evidence>
<dbReference type="PANTHER" id="PTHR21052">
    <property type="entry name" value="SPERMATOGENESIS ASSOCIATED 11-RELATED"/>
    <property type="match status" value="1"/>
</dbReference>
<dbReference type="AlphaFoldDB" id="A0A9W9Y957"/>